<name>A0AAU8HB36_9ACTN</name>
<evidence type="ECO:0000313" key="1">
    <source>
        <dbReference type="EMBL" id="XBP93060.1"/>
    </source>
</evidence>
<dbReference type="RefSeq" id="WP_350932701.1">
    <property type="nucleotide sequence ID" value="NZ_CP157762.1"/>
</dbReference>
<dbReference type="EMBL" id="CP157762">
    <property type="protein sequence ID" value="XBP93060.1"/>
    <property type="molecule type" value="Genomic_DNA"/>
</dbReference>
<reference evidence="2" key="2">
    <citation type="submission" date="2024-06" db="EMBL/GenBank/DDBJ databases">
        <title>Micromonospora mangrovi CCTCC AA 2012012 genome sequences.</title>
        <authorList>
            <person name="Gao J."/>
        </authorList>
    </citation>
    <scope>NUCLEOTIDE SEQUENCE</scope>
    <source>
        <strain evidence="2">CCTCC AA 2012012</strain>
    </source>
</reference>
<dbReference type="PROSITE" id="PS51257">
    <property type="entry name" value="PROKAR_LIPOPROTEIN"/>
    <property type="match status" value="1"/>
</dbReference>
<sequence>MVRPSWTRLIPFPAAALLMVALTGCSLLDRAEGSTAKTGTAPTGGASAAAGARRVGLLQKVGADGGVRALWVEPDGKWDCQDCAGDGVNSTGQLTPEQTQRLQRMAADPGLAKETDQARGYKLSCIDTLTSTLLIPPGLTITQQDCPGEERPAVAREILLLLTQATPAEVKG</sequence>
<proteinExistence type="predicted"/>
<reference evidence="1" key="1">
    <citation type="submission" date="2024-01" db="EMBL/GenBank/DDBJ databases">
        <title>The genome sequence of Micromonospora mangrovi CCTCC AA 2012012.</title>
        <authorList>
            <person name="Gao J."/>
        </authorList>
    </citation>
    <scope>NUCLEOTIDE SEQUENCE</scope>
    <source>
        <strain evidence="1">CCTCC AA 2012012</strain>
    </source>
</reference>
<accession>A0AAU8HB36</accession>
<evidence type="ECO:0000313" key="2">
    <source>
        <dbReference type="EMBL" id="XCH73758.1"/>
    </source>
</evidence>
<dbReference type="AlphaFoldDB" id="A0AAU8HB36"/>
<evidence type="ECO:0008006" key="3">
    <source>
        <dbReference type="Google" id="ProtNLM"/>
    </source>
</evidence>
<protein>
    <recommendedName>
        <fullName evidence="3">DUF3558 domain-containing protein</fullName>
    </recommendedName>
</protein>
<dbReference type="EMBL" id="CP159342">
    <property type="protein sequence ID" value="XCH73758.1"/>
    <property type="molecule type" value="Genomic_DNA"/>
</dbReference>
<organism evidence="2">
    <name type="scientific">Micromonospora sp. CCTCC AA 2012012</name>
    <dbReference type="NCBI Taxonomy" id="3111921"/>
    <lineage>
        <taxon>Bacteria</taxon>
        <taxon>Bacillati</taxon>
        <taxon>Actinomycetota</taxon>
        <taxon>Actinomycetes</taxon>
        <taxon>Micromonosporales</taxon>
        <taxon>Micromonosporaceae</taxon>
        <taxon>Micromonospora</taxon>
    </lineage>
</organism>
<gene>
    <name evidence="2" type="ORF">ABUL08_26325</name>
    <name evidence="1" type="ORF">VK199_26240</name>
</gene>